<dbReference type="PANTHER" id="PTHR43194">
    <property type="entry name" value="HYDROLASE ALPHA/BETA FOLD FAMILY"/>
    <property type="match status" value="1"/>
</dbReference>
<dbReference type="InterPro" id="IPR000073">
    <property type="entry name" value="AB_hydrolase_1"/>
</dbReference>
<protein>
    <submittedName>
        <fullName evidence="2">Alpha/beta fold hydrolase</fullName>
    </submittedName>
</protein>
<organism evidence="2 3">
    <name type="scientific">Pseudoroseomonas ludipueritiae</name>
    <dbReference type="NCBI Taxonomy" id="198093"/>
    <lineage>
        <taxon>Bacteria</taxon>
        <taxon>Pseudomonadati</taxon>
        <taxon>Pseudomonadota</taxon>
        <taxon>Alphaproteobacteria</taxon>
        <taxon>Acetobacterales</taxon>
        <taxon>Acetobacteraceae</taxon>
        <taxon>Pseudoroseomonas</taxon>
    </lineage>
</organism>
<dbReference type="PANTHER" id="PTHR43194:SF2">
    <property type="entry name" value="PEROXISOMAL MEMBRANE PROTEIN LPX1"/>
    <property type="match status" value="1"/>
</dbReference>
<dbReference type="Gene3D" id="3.40.50.1820">
    <property type="entry name" value="alpha/beta hydrolase"/>
    <property type="match status" value="1"/>
</dbReference>
<keyword evidence="2" id="KW-0378">Hydrolase</keyword>
<dbReference type="InterPro" id="IPR029058">
    <property type="entry name" value="AB_hydrolase_fold"/>
</dbReference>
<evidence type="ECO:0000313" key="3">
    <source>
        <dbReference type="Proteomes" id="UP000603940"/>
    </source>
</evidence>
<sequence length="287" mass="30455">MTTIPTQPFALPGGSAPRRRGYLQRPDCRIYFEVTGSGPALIFAHGLGGNYMSWWQQVAHFAATHSCVTFSHRGFAPSETPPGGPRPEDYAGDLEALIAHLELRDPVLVGQSMGGWTGIDLALKRPGLLKALVLSATSGPIDPTQTGSAAAGAFAAWSARSQEALRSGSARGIHPAVGARAAEEQPALHFLYRAMDELSVGLDKETLRGRLMAARNRPASDLAAIAIPALWITGAEDVVFPSPVAPYLAAAMPRARHAEVERAGHSPYFERPAAFNALLAEFLAALS</sequence>
<keyword evidence="3" id="KW-1185">Reference proteome</keyword>
<accession>A0ABR7R6B2</accession>
<evidence type="ECO:0000313" key="2">
    <source>
        <dbReference type="EMBL" id="MBC9177263.1"/>
    </source>
</evidence>
<dbReference type="GO" id="GO:0016787">
    <property type="term" value="F:hydrolase activity"/>
    <property type="evidence" value="ECO:0007669"/>
    <property type="project" value="UniProtKB-KW"/>
</dbReference>
<dbReference type="RefSeq" id="WP_187778399.1">
    <property type="nucleotide sequence ID" value="NZ_JACTUZ010000033.1"/>
</dbReference>
<dbReference type="Pfam" id="PF00561">
    <property type="entry name" value="Abhydrolase_1"/>
    <property type="match status" value="1"/>
</dbReference>
<comment type="caution">
    <text evidence="2">The sequence shown here is derived from an EMBL/GenBank/DDBJ whole genome shotgun (WGS) entry which is preliminary data.</text>
</comment>
<evidence type="ECO:0000259" key="1">
    <source>
        <dbReference type="Pfam" id="PF00561"/>
    </source>
</evidence>
<name>A0ABR7R6B2_9PROT</name>
<feature type="domain" description="AB hydrolase-1" evidence="1">
    <location>
        <begin position="39"/>
        <end position="272"/>
    </location>
</feature>
<dbReference type="Proteomes" id="UP000603940">
    <property type="component" value="Unassembled WGS sequence"/>
</dbReference>
<dbReference type="InterPro" id="IPR000639">
    <property type="entry name" value="Epox_hydrolase-like"/>
</dbReference>
<proteinExistence type="predicted"/>
<dbReference type="InterPro" id="IPR050228">
    <property type="entry name" value="Carboxylesterase_BioH"/>
</dbReference>
<gene>
    <name evidence="2" type="ORF">IBL25_09970</name>
</gene>
<reference evidence="2 3" key="1">
    <citation type="journal article" date="2009" name="Int. J. Syst. Evol. Microbiol.">
        <title>Transfer of Teichococcus ludipueritiae and Muricoccus roseus to the genus Roseomonas, as Roseomonas ludipueritiae comb. nov. and Roseomonas rosea comb. nov., respectively, and emended description of the genus Roseomonas.</title>
        <authorList>
            <person name="Sanchez-Porro C."/>
            <person name="Gallego V."/>
            <person name="Busse H.J."/>
            <person name="Kampfer P."/>
            <person name="Ventosa A."/>
        </authorList>
    </citation>
    <scope>NUCLEOTIDE SEQUENCE [LARGE SCALE GENOMIC DNA]</scope>
    <source>
        <strain evidence="2 3">DSM 14915</strain>
    </source>
</reference>
<dbReference type="EMBL" id="JACTUZ010000033">
    <property type="protein sequence ID" value="MBC9177263.1"/>
    <property type="molecule type" value="Genomic_DNA"/>
</dbReference>
<dbReference type="SUPFAM" id="SSF53474">
    <property type="entry name" value="alpha/beta-Hydrolases"/>
    <property type="match status" value="1"/>
</dbReference>
<dbReference type="PRINTS" id="PR00412">
    <property type="entry name" value="EPOXHYDRLASE"/>
</dbReference>